<evidence type="ECO:0000313" key="3">
    <source>
        <dbReference type="Proteomes" id="UP001567538"/>
    </source>
</evidence>
<dbReference type="EMBL" id="JBEAFC010000001">
    <property type="protein sequence ID" value="KAL1569139.1"/>
    <property type="molecule type" value="Genomic_DNA"/>
</dbReference>
<keyword evidence="3" id="KW-1185">Reference proteome</keyword>
<evidence type="ECO:0008006" key="4">
    <source>
        <dbReference type="Google" id="ProtNLM"/>
    </source>
</evidence>
<reference evidence="2 3" key="1">
    <citation type="submission" date="2024-06" db="EMBL/GenBank/DDBJ databases">
        <title>A chromosome level genome sequence of Diviner's sage (Salvia divinorum).</title>
        <authorList>
            <person name="Ford S.A."/>
            <person name="Ro D.-K."/>
            <person name="Ness R.W."/>
            <person name="Phillips M.A."/>
        </authorList>
    </citation>
    <scope>NUCLEOTIDE SEQUENCE [LARGE SCALE GENOMIC DNA]</scope>
    <source>
        <strain evidence="2">SAF-2024a</strain>
        <tissue evidence="2">Leaf</tissue>
    </source>
</reference>
<dbReference type="PANTHER" id="PTHR33710">
    <property type="entry name" value="BNAC02G09200D PROTEIN"/>
    <property type="match status" value="1"/>
</dbReference>
<feature type="compositionally biased region" description="Polar residues" evidence="1">
    <location>
        <begin position="18"/>
        <end position="28"/>
    </location>
</feature>
<evidence type="ECO:0000313" key="2">
    <source>
        <dbReference type="EMBL" id="KAL1569139.1"/>
    </source>
</evidence>
<dbReference type="AlphaFoldDB" id="A0ABD1IMQ6"/>
<dbReference type="Proteomes" id="UP001567538">
    <property type="component" value="Unassembled WGS sequence"/>
</dbReference>
<organism evidence="2 3">
    <name type="scientific">Salvia divinorum</name>
    <name type="common">Maria pastora</name>
    <name type="synonym">Diviner's sage</name>
    <dbReference type="NCBI Taxonomy" id="28513"/>
    <lineage>
        <taxon>Eukaryota</taxon>
        <taxon>Viridiplantae</taxon>
        <taxon>Streptophyta</taxon>
        <taxon>Embryophyta</taxon>
        <taxon>Tracheophyta</taxon>
        <taxon>Spermatophyta</taxon>
        <taxon>Magnoliopsida</taxon>
        <taxon>eudicotyledons</taxon>
        <taxon>Gunneridae</taxon>
        <taxon>Pentapetalae</taxon>
        <taxon>asterids</taxon>
        <taxon>lamiids</taxon>
        <taxon>Lamiales</taxon>
        <taxon>Lamiaceae</taxon>
        <taxon>Nepetoideae</taxon>
        <taxon>Mentheae</taxon>
        <taxon>Salviinae</taxon>
        <taxon>Salvia</taxon>
        <taxon>Salvia subgen. Calosphace</taxon>
    </lineage>
</organism>
<name>A0ABD1IMQ6_SALDI</name>
<dbReference type="Gene3D" id="3.60.10.10">
    <property type="entry name" value="Endonuclease/exonuclease/phosphatase"/>
    <property type="match status" value="1"/>
</dbReference>
<dbReference type="SUPFAM" id="SSF56219">
    <property type="entry name" value="DNase I-like"/>
    <property type="match status" value="1"/>
</dbReference>
<dbReference type="PANTHER" id="PTHR33710:SF77">
    <property type="entry name" value="DNASE I-LIKE SUPERFAMILY PROTEIN"/>
    <property type="match status" value="1"/>
</dbReference>
<protein>
    <recommendedName>
        <fullName evidence="4">Endonuclease/exonuclease/phosphatase domain-containing protein</fullName>
    </recommendedName>
</protein>
<proteinExistence type="predicted"/>
<sequence>MLKLNPTPGGQMIDYGESSGQQQATNKWHSSDHHHLPPSNLDTADQRMVPVSDAFVDLSEELDRAAETGMIQLSQNSVFIPLIGLKLMDLLEVYGYPTKIAVTFVYDSPQPNRRHILWEYLSILAEQTRFPWILAGDFNAMLNSDEKLGSSSNGPGFCRAKYMWNRGSVYEHLDRAIGNELVDTCLEEVTVFHLTRIKSDHRPILIKIGKFNHSHSPRPFRYFSGWLQHGDFSRVVRENWSDNGSMADTIATFTKSAKQWNHDIFGSIRKQKKWIMARLKGAQEALERHQSPNMVAIEKQLQDKLELILDQEEALWKQKS</sequence>
<comment type="caution">
    <text evidence="2">The sequence shown here is derived from an EMBL/GenBank/DDBJ whole genome shotgun (WGS) entry which is preliminary data.</text>
</comment>
<dbReference type="InterPro" id="IPR036691">
    <property type="entry name" value="Endo/exonu/phosph_ase_sf"/>
</dbReference>
<accession>A0ABD1IMQ6</accession>
<evidence type="ECO:0000256" key="1">
    <source>
        <dbReference type="SAM" id="MobiDB-lite"/>
    </source>
</evidence>
<gene>
    <name evidence="2" type="ORF">AAHA92_00651</name>
</gene>
<feature type="region of interest" description="Disordered" evidence="1">
    <location>
        <begin position="1"/>
        <end position="44"/>
    </location>
</feature>